<keyword evidence="5" id="KW-0547">Nucleotide-binding</keyword>
<dbReference type="SMART" id="SM00382">
    <property type="entry name" value="AAA"/>
    <property type="match status" value="1"/>
</dbReference>
<evidence type="ECO:0000256" key="7">
    <source>
        <dbReference type="ARBA" id="ARBA00023004"/>
    </source>
</evidence>
<dbReference type="InterPro" id="IPR051535">
    <property type="entry name" value="Siderophore_ABC-ATPase"/>
</dbReference>
<organism evidence="11 12">
    <name type="scientific">Hespellia stercorisuis DSM 15480</name>
    <dbReference type="NCBI Taxonomy" id="1121950"/>
    <lineage>
        <taxon>Bacteria</taxon>
        <taxon>Bacillati</taxon>
        <taxon>Bacillota</taxon>
        <taxon>Clostridia</taxon>
        <taxon>Lachnospirales</taxon>
        <taxon>Lachnospiraceae</taxon>
        <taxon>Hespellia</taxon>
    </lineage>
</organism>
<keyword evidence="7" id="KW-0408">Iron</keyword>
<dbReference type="GO" id="GO:0016887">
    <property type="term" value="F:ATP hydrolysis activity"/>
    <property type="evidence" value="ECO:0007669"/>
    <property type="project" value="InterPro"/>
</dbReference>
<dbReference type="GO" id="GO:0005886">
    <property type="term" value="C:plasma membrane"/>
    <property type="evidence" value="ECO:0007669"/>
    <property type="project" value="UniProtKB-SubCell"/>
</dbReference>
<evidence type="ECO:0000256" key="1">
    <source>
        <dbReference type="ARBA" id="ARBA00004202"/>
    </source>
</evidence>
<keyword evidence="4" id="KW-0410">Iron transport</keyword>
<dbReference type="PANTHER" id="PTHR42771:SF4">
    <property type="entry name" value="IRON(3+)-HYDROXAMATE IMPORT ATP-BINDING PROTEIN FHUC"/>
    <property type="match status" value="1"/>
</dbReference>
<keyword evidence="3" id="KW-1003">Cell membrane</keyword>
<dbReference type="EMBL" id="FQZY01000012">
    <property type="protein sequence ID" value="SHJ58654.1"/>
    <property type="molecule type" value="Genomic_DNA"/>
</dbReference>
<evidence type="ECO:0000259" key="10">
    <source>
        <dbReference type="PROSITE" id="PS50893"/>
    </source>
</evidence>
<sequence>MKKPYLKTENLSVGYQGIPLIQEIELSLSKGEIVTLIGPNGAGKSTILKSISKQLRLISGQVLFEDISIKNLSEKELARKTAIVFTERLSPDLITAGEVVALGRYPYTNGLGIQKEEDKRKVEEAMQLVQITDLAEREFSRLSDGQKQRVLLARAICQEPDLLLLDEPTSYLDVKYKLEFFSVLQQMTRQKKIGVLMSLHELDLAERISDKILCVKGDRIGRFGTPEEIFREGFIGQLYDIDHGSFEEQNGFVELERVTGQSEVFIIAGNHTGSFVFRELQRRGIPFSTGILSENDLDYPAAKALANKVIAGEAYEDFSEADYARAEEEMRSCGSLICCQRQFGTHNRLNQKLLEAAKAAGIPVSYRAEQEDNR</sequence>
<dbReference type="OrthoDB" id="9799337at2"/>
<dbReference type="PANTHER" id="PTHR42771">
    <property type="entry name" value="IRON(3+)-HYDROXAMATE IMPORT ATP-BINDING PROTEIN FHUC"/>
    <property type="match status" value="1"/>
</dbReference>
<keyword evidence="2" id="KW-0813">Transport</keyword>
<dbReference type="FunFam" id="3.40.50.300:FF:000134">
    <property type="entry name" value="Iron-enterobactin ABC transporter ATP-binding protein"/>
    <property type="match status" value="1"/>
</dbReference>
<evidence type="ECO:0000256" key="3">
    <source>
        <dbReference type="ARBA" id="ARBA00022475"/>
    </source>
</evidence>
<reference evidence="11 12" key="1">
    <citation type="submission" date="2016-11" db="EMBL/GenBank/DDBJ databases">
        <authorList>
            <person name="Jaros S."/>
            <person name="Januszkiewicz K."/>
            <person name="Wedrychowicz H."/>
        </authorList>
    </citation>
    <scope>NUCLEOTIDE SEQUENCE [LARGE SCALE GENOMIC DNA]</scope>
    <source>
        <strain evidence="11 12">DSM 15480</strain>
    </source>
</reference>
<dbReference type="InterPro" id="IPR003439">
    <property type="entry name" value="ABC_transporter-like_ATP-bd"/>
</dbReference>
<comment type="subcellular location">
    <subcellularLocation>
        <location evidence="1">Cell membrane</location>
        <topology evidence="1">Peripheral membrane protein</topology>
    </subcellularLocation>
</comment>
<evidence type="ECO:0000313" key="11">
    <source>
        <dbReference type="EMBL" id="SHJ58654.1"/>
    </source>
</evidence>
<evidence type="ECO:0000256" key="9">
    <source>
        <dbReference type="ARBA" id="ARBA00023136"/>
    </source>
</evidence>
<dbReference type="CDD" id="cd03214">
    <property type="entry name" value="ABC_Iron-Siderophores_B12_Hemin"/>
    <property type="match status" value="1"/>
</dbReference>
<evidence type="ECO:0000256" key="8">
    <source>
        <dbReference type="ARBA" id="ARBA00023065"/>
    </source>
</evidence>
<gene>
    <name evidence="11" type="ORF">SAMN02745243_00911</name>
</gene>
<feature type="domain" description="ABC transporter" evidence="10">
    <location>
        <begin position="6"/>
        <end position="242"/>
    </location>
</feature>
<evidence type="ECO:0000256" key="5">
    <source>
        <dbReference type="ARBA" id="ARBA00022741"/>
    </source>
</evidence>
<dbReference type="GO" id="GO:0005524">
    <property type="term" value="F:ATP binding"/>
    <property type="evidence" value="ECO:0007669"/>
    <property type="project" value="UniProtKB-KW"/>
</dbReference>
<keyword evidence="8" id="KW-0406">Ion transport</keyword>
<accession>A0A1M6KIA1</accession>
<dbReference type="Proteomes" id="UP000184301">
    <property type="component" value="Unassembled WGS sequence"/>
</dbReference>
<dbReference type="SUPFAM" id="SSF52540">
    <property type="entry name" value="P-loop containing nucleoside triphosphate hydrolases"/>
    <property type="match status" value="1"/>
</dbReference>
<evidence type="ECO:0000313" key="12">
    <source>
        <dbReference type="Proteomes" id="UP000184301"/>
    </source>
</evidence>
<dbReference type="STRING" id="1121950.SAMN02745243_00911"/>
<dbReference type="PROSITE" id="PS50893">
    <property type="entry name" value="ABC_TRANSPORTER_2"/>
    <property type="match status" value="1"/>
</dbReference>
<evidence type="ECO:0000256" key="6">
    <source>
        <dbReference type="ARBA" id="ARBA00022840"/>
    </source>
</evidence>
<dbReference type="Gene3D" id="3.40.50.300">
    <property type="entry name" value="P-loop containing nucleotide triphosphate hydrolases"/>
    <property type="match status" value="1"/>
</dbReference>
<evidence type="ECO:0000256" key="4">
    <source>
        <dbReference type="ARBA" id="ARBA00022496"/>
    </source>
</evidence>
<protein>
    <submittedName>
        <fullName evidence="11">Iron complex transport system ATP-binding protein</fullName>
    </submittedName>
</protein>
<keyword evidence="12" id="KW-1185">Reference proteome</keyword>
<keyword evidence="6 11" id="KW-0067">ATP-binding</keyword>
<name>A0A1M6KIA1_9FIRM</name>
<keyword evidence="9" id="KW-0472">Membrane</keyword>
<dbReference type="AlphaFoldDB" id="A0A1M6KIA1"/>
<proteinExistence type="predicted"/>
<dbReference type="GO" id="GO:0006826">
    <property type="term" value="P:iron ion transport"/>
    <property type="evidence" value="ECO:0007669"/>
    <property type="project" value="UniProtKB-KW"/>
</dbReference>
<dbReference type="RefSeq" id="WP_073105988.1">
    <property type="nucleotide sequence ID" value="NZ_FQZY01000012.1"/>
</dbReference>
<evidence type="ECO:0000256" key="2">
    <source>
        <dbReference type="ARBA" id="ARBA00022448"/>
    </source>
</evidence>
<dbReference type="InterPro" id="IPR003593">
    <property type="entry name" value="AAA+_ATPase"/>
</dbReference>
<dbReference type="InterPro" id="IPR027417">
    <property type="entry name" value="P-loop_NTPase"/>
</dbReference>
<dbReference type="Pfam" id="PF00005">
    <property type="entry name" value="ABC_tran"/>
    <property type="match status" value="1"/>
</dbReference>